<reference evidence="7 8" key="2">
    <citation type="submission" date="2018-11" db="EMBL/GenBank/DDBJ databases">
        <authorList>
            <consortium name="Pathogen Informatics"/>
        </authorList>
    </citation>
    <scope>NUCLEOTIDE SEQUENCE [LARGE SCALE GENOMIC DNA]</scope>
    <source>
        <strain evidence="7 8">Egypt</strain>
    </source>
</reference>
<keyword evidence="8" id="KW-1185">Reference proteome</keyword>
<evidence type="ECO:0000256" key="2">
    <source>
        <dbReference type="ARBA" id="ARBA00022771"/>
    </source>
</evidence>
<keyword evidence="1 4" id="KW-0479">Metal-binding</keyword>
<evidence type="ECO:0000256" key="3">
    <source>
        <dbReference type="ARBA" id="ARBA00022833"/>
    </source>
</evidence>
<feature type="compositionally biased region" description="Low complexity" evidence="5">
    <location>
        <begin position="350"/>
        <end position="360"/>
    </location>
</feature>
<gene>
    <name evidence="7" type="ORF">ECPE_LOCUS2198</name>
</gene>
<organism evidence="9">
    <name type="scientific">Echinostoma caproni</name>
    <dbReference type="NCBI Taxonomy" id="27848"/>
    <lineage>
        <taxon>Eukaryota</taxon>
        <taxon>Metazoa</taxon>
        <taxon>Spiralia</taxon>
        <taxon>Lophotrochozoa</taxon>
        <taxon>Platyhelminthes</taxon>
        <taxon>Trematoda</taxon>
        <taxon>Digenea</taxon>
        <taxon>Plagiorchiida</taxon>
        <taxon>Echinostomata</taxon>
        <taxon>Echinostomatoidea</taxon>
        <taxon>Echinostomatidae</taxon>
        <taxon>Echinostoma</taxon>
    </lineage>
</organism>
<dbReference type="EMBL" id="UZAN01039467">
    <property type="protein sequence ID" value="VDP65738.1"/>
    <property type="molecule type" value="Genomic_DNA"/>
</dbReference>
<accession>A0A183A5G3</accession>
<evidence type="ECO:0000313" key="7">
    <source>
        <dbReference type="EMBL" id="VDP65738.1"/>
    </source>
</evidence>
<dbReference type="PANTHER" id="PTHR23059">
    <property type="entry name" value="CYSTEINE AND HISTIDINE-RICH PROTEIN 1"/>
    <property type="match status" value="1"/>
</dbReference>
<evidence type="ECO:0000313" key="8">
    <source>
        <dbReference type="Proteomes" id="UP000272942"/>
    </source>
</evidence>
<protein>
    <submittedName>
        <fullName evidence="9">TRAF-type domain-containing protein</fullName>
    </submittedName>
</protein>
<dbReference type="InterPro" id="IPR039338">
    <property type="entry name" value="ZFTRAF1"/>
</dbReference>
<evidence type="ECO:0000256" key="5">
    <source>
        <dbReference type="SAM" id="MobiDB-lite"/>
    </source>
</evidence>
<dbReference type="AlphaFoldDB" id="A0A183A5G3"/>
<dbReference type="OrthoDB" id="9049620at2759"/>
<feature type="compositionally biased region" description="Polar residues" evidence="5">
    <location>
        <begin position="365"/>
        <end position="388"/>
    </location>
</feature>
<keyword evidence="2 4" id="KW-0863">Zinc-finger</keyword>
<dbReference type="InterPro" id="IPR013083">
    <property type="entry name" value="Znf_RING/FYVE/PHD"/>
</dbReference>
<evidence type="ECO:0000313" key="9">
    <source>
        <dbReference type="WBParaSite" id="ECPE_0000219801-mRNA-1"/>
    </source>
</evidence>
<dbReference type="WBParaSite" id="ECPE_0000219801-mRNA-1">
    <property type="protein sequence ID" value="ECPE_0000219801-mRNA-1"/>
    <property type="gene ID" value="ECPE_0000219801"/>
</dbReference>
<dbReference type="GO" id="GO:0008270">
    <property type="term" value="F:zinc ion binding"/>
    <property type="evidence" value="ECO:0007669"/>
    <property type="project" value="UniProtKB-KW"/>
</dbReference>
<keyword evidence="3 4" id="KW-0862">Zinc</keyword>
<dbReference type="SUPFAM" id="SSF57850">
    <property type="entry name" value="RING/U-box"/>
    <property type="match status" value="1"/>
</dbReference>
<dbReference type="PANTHER" id="PTHR23059:SF4">
    <property type="entry name" value="ZINC FINGER TRAF-TYPE-CONTAINING PROTEIN 1"/>
    <property type="match status" value="1"/>
</dbReference>
<dbReference type="Gene3D" id="3.30.40.10">
    <property type="entry name" value="Zinc/RING finger domain, C3HC4 (zinc finger)"/>
    <property type="match status" value="1"/>
</dbReference>
<name>A0A183A5G3_9TREM</name>
<dbReference type="PROSITE" id="PS50145">
    <property type="entry name" value="ZF_TRAF"/>
    <property type="match status" value="1"/>
</dbReference>
<evidence type="ECO:0000256" key="1">
    <source>
        <dbReference type="ARBA" id="ARBA00022723"/>
    </source>
</evidence>
<feature type="zinc finger region" description="TRAF-type" evidence="4">
    <location>
        <begin position="190"/>
        <end position="224"/>
    </location>
</feature>
<feature type="region of interest" description="Disordered" evidence="5">
    <location>
        <begin position="338"/>
        <end position="388"/>
    </location>
</feature>
<dbReference type="Proteomes" id="UP000272942">
    <property type="component" value="Unassembled WGS sequence"/>
</dbReference>
<dbReference type="GO" id="GO:0005634">
    <property type="term" value="C:nucleus"/>
    <property type="evidence" value="ECO:0007669"/>
    <property type="project" value="TreeGrafter"/>
</dbReference>
<evidence type="ECO:0000259" key="6">
    <source>
        <dbReference type="PROSITE" id="PS50145"/>
    </source>
</evidence>
<evidence type="ECO:0000256" key="4">
    <source>
        <dbReference type="PROSITE-ProRule" id="PRU00207"/>
    </source>
</evidence>
<feature type="domain" description="TRAF-type" evidence="6">
    <location>
        <begin position="190"/>
        <end position="224"/>
    </location>
</feature>
<dbReference type="InterPro" id="IPR001293">
    <property type="entry name" value="Znf_TRAF"/>
</dbReference>
<reference evidence="9" key="1">
    <citation type="submission" date="2016-06" db="UniProtKB">
        <authorList>
            <consortium name="WormBaseParasite"/>
        </authorList>
    </citation>
    <scope>IDENTIFICATION</scope>
</reference>
<proteinExistence type="predicted"/>
<sequence>MRRVRRSFLHEHQVRAVHTARNYMRHGRGLINSNQNANDSLGDSTSRPIDMACATTITETSNYSCPLIENPIVNATSQMGSLANSNPQPESDVANVLDRIDQWNADSLNDNSKYGRILRSIREVISCCACFTSDTLMKECTNGHLICQNCFLTLRQDERPQCPTCRASLYSDSRKALIAQKVLSELPDFCTDCGISMLHKSLASHRLNACAKRRVACGLSALGCEWVGTADQYDMHYTECSLKKQLEERPLTENLDMLLTRFKKREQSMRETFHCFSNMLRHLESHELQTITVTLAAVTTTDNSIHYRSDHFHVNQSRWTAEIMMNFPPEPQDALNVERERNDTQEPEELTITTTTTTTPEESDSAVTEQAPVTTSTNDFVTTDSVPQPQAVRRRRWFHGSNIRHHPYGPPYYMPNLLSSGNSTSTVDVIRETEHHQPSTPGQSETPRGNGNRWLGDIHYCMLKENSPGIGRRAYAFALLQIKVPDTGIQIYARPQLQPYRFSTRGDHTTAFPIYTIRWRYIRTLREMMKYRLIQAEFVVARRIVEEHVES</sequence>